<dbReference type="PANTHER" id="PTHR31416">
    <property type="entry name" value="TRANSMEMBRANE PROTEIN 125"/>
    <property type="match status" value="1"/>
</dbReference>
<dbReference type="Pfam" id="PF15109">
    <property type="entry name" value="TMEM125"/>
    <property type="match status" value="1"/>
</dbReference>
<keyword evidence="4" id="KW-1185">Reference proteome</keyword>
<dbReference type="GeneID" id="103174624"/>
<sequence length="215" mass="23140">MSELSEISSGRLPADRARIQQSILEDQMDLWWFEDPKRSILCYSGAVVLILGTGVGGIVLLSSATSKSSEWRIGVGTVLCLLALLILLKQLLSSAIQDMNCMRNRAQIDILRSGGLIDHLVCLVAGSMLVTCGCILAILAKSDGYLADIPWNDMLVAGVTLTVAGSTILLSLLVYMLIIKFCPQIGARSPSRGIPNVYIISGGISERRLPPVELI</sequence>
<dbReference type="PANTHER" id="PTHR31416:SF1">
    <property type="entry name" value="TRANSMEMBRANE PROTEIN 125"/>
    <property type="match status" value="1"/>
</dbReference>
<reference evidence="4" key="1">
    <citation type="journal article" date="2006" name="Science">
        <title>Ancient noncoding elements conserved in the human genome.</title>
        <authorList>
            <person name="Venkatesh B."/>
            <person name="Kirkness E.F."/>
            <person name="Loh Y.H."/>
            <person name="Halpern A.L."/>
            <person name="Lee A.P."/>
            <person name="Johnson J."/>
            <person name="Dandona N."/>
            <person name="Viswanathan L.D."/>
            <person name="Tay A."/>
            <person name="Venter J.C."/>
            <person name="Strausberg R.L."/>
            <person name="Brenner S."/>
        </authorList>
    </citation>
    <scope>NUCLEOTIDE SEQUENCE [LARGE SCALE GENOMIC DNA]</scope>
</reference>
<dbReference type="OrthoDB" id="8950495at2759"/>
<dbReference type="KEGG" id="cmk:103174624"/>
<dbReference type="EMBL" id="JW866993">
    <property type="protein sequence ID" value="AFO99510.1"/>
    <property type="molecule type" value="mRNA"/>
</dbReference>
<dbReference type="Proteomes" id="UP000314986">
    <property type="component" value="Unassembled WGS sequence"/>
</dbReference>
<dbReference type="GeneTree" id="ENSGT00390000003015"/>
<reference evidence="2 4" key="3">
    <citation type="journal article" date="2014" name="Nature">
        <title>Elephant shark genome provides unique insights into gnathostome evolution.</title>
        <authorList>
            <consortium name="International Elephant Shark Genome Sequencing Consortium"/>
            <person name="Venkatesh B."/>
            <person name="Lee A.P."/>
            <person name="Ravi V."/>
            <person name="Maurya A.K."/>
            <person name="Lian M.M."/>
            <person name="Swann J.B."/>
            <person name="Ohta Y."/>
            <person name="Flajnik M.F."/>
            <person name="Sutoh Y."/>
            <person name="Kasahara M."/>
            <person name="Hoon S."/>
            <person name="Gangu V."/>
            <person name="Roy S.W."/>
            <person name="Irimia M."/>
            <person name="Korzh V."/>
            <person name="Kondrychyn I."/>
            <person name="Lim Z.W."/>
            <person name="Tay B.H."/>
            <person name="Tohari S."/>
            <person name="Kong K.W."/>
            <person name="Ho S."/>
            <person name="Lorente-Galdos B."/>
            <person name="Quilez J."/>
            <person name="Marques-Bonet T."/>
            <person name="Raney B.J."/>
            <person name="Ingham P.W."/>
            <person name="Tay A."/>
            <person name="Hillier L.W."/>
            <person name="Minx P."/>
            <person name="Boehm T."/>
            <person name="Wilson R.K."/>
            <person name="Brenner S."/>
            <person name="Warren W.C."/>
        </authorList>
    </citation>
    <scope>NUCLEOTIDE SEQUENCE</scope>
    <source>
        <tissue evidence="2">Brain</tissue>
    </source>
</reference>
<feature type="transmembrane region" description="Helical" evidence="1">
    <location>
        <begin position="116"/>
        <end position="140"/>
    </location>
</feature>
<accession>V9KMN4</accession>
<evidence type="ECO:0000256" key="1">
    <source>
        <dbReference type="SAM" id="Phobius"/>
    </source>
</evidence>
<dbReference type="Ensembl" id="ENSCMIT00000009175.1">
    <property type="protein sequence ID" value="ENSCMIP00000008927.1"/>
    <property type="gene ID" value="ENSCMIG00000004764.1"/>
</dbReference>
<evidence type="ECO:0000313" key="4">
    <source>
        <dbReference type="Proteomes" id="UP000314986"/>
    </source>
</evidence>
<feature type="transmembrane region" description="Helical" evidence="1">
    <location>
        <begin position="155"/>
        <end position="178"/>
    </location>
</feature>
<feature type="transmembrane region" description="Helical" evidence="1">
    <location>
        <begin position="40"/>
        <end position="61"/>
    </location>
</feature>
<dbReference type="InterPro" id="IPR028165">
    <property type="entry name" value="TMEM125"/>
</dbReference>
<keyword evidence="1 2" id="KW-0812">Transmembrane</keyword>
<organism evidence="2">
    <name type="scientific">Callorhinchus milii</name>
    <name type="common">Ghost shark</name>
    <dbReference type="NCBI Taxonomy" id="7868"/>
    <lineage>
        <taxon>Eukaryota</taxon>
        <taxon>Metazoa</taxon>
        <taxon>Chordata</taxon>
        <taxon>Craniata</taxon>
        <taxon>Vertebrata</taxon>
        <taxon>Chondrichthyes</taxon>
        <taxon>Holocephali</taxon>
        <taxon>Chimaeriformes</taxon>
        <taxon>Callorhinchidae</taxon>
        <taxon>Callorhinchus</taxon>
    </lineage>
</organism>
<dbReference type="RefSeq" id="XP_007885279.1">
    <property type="nucleotide sequence ID" value="XM_007887088.2"/>
</dbReference>
<keyword evidence="1" id="KW-1133">Transmembrane helix</keyword>
<dbReference type="AlphaFoldDB" id="V9KMN4"/>
<protein>
    <submittedName>
        <fullName evidence="2 3">Transmembrane protein 125-like</fullName>
    </submittedName>
</protein>
<evidence type="ECO:0000313" key="2">
    <source>
        <dbReference type="EMBL" id="AFO99510.1"/>
    </source>
</evidence>
<keyword evidence="1" id="KW-0472">Membrane</keyword>
<proteinExistence type="evidence at transcript level"/>
<dbReference type="OMA" id="MNCVRQP"/>
<gene>
    <name evidence="3" type="primary">LOC103174624</name>
</gene>
<name>V9KMN4_CALMI</name>
<feature type="transmembrane region" description="Helical" evidence="1">
    <location>
        <begin position="73"/>
        <end position="96"/>
    </location>
</feature>
<reference evidence="4" key="2">
    <citation type="journal article" date="2007" name="PLoS Biol.">
        <title>Survey sequencing and comparative analysis of the elephant shark (Callorhinchus milii) genome.</title>
        <authorList>
            <person name="Venkatesh B."/>
            <person name="Kirkness E.F."/>
            <person name="Loh Y.H."/>
            <person name="Halpern A.L."/>
            <person name="Lee A.P."/>
            <person name="Johnson J."/>
            <person name="Dandona N."/>
            <person name="Viswanathan L.D."/>
            <person name="Tay A."/>
            <person name="Venter J.C."/>
            <person name="Strausberg R.L."/>
            <person name="Brenner S."/>
        </authorList>
    </citation>
    <scope>NUCLEOTIDE SEQUENCE [LARGE SCALE GENOMIC DNA]</scope>
</reference>
<reference evidence="3" key="4">
    <citation type="submission" date="2025-05" db="UniProtKB">
        <authorList>
            <consortium name="Ensembl"/>
        </authorList>
    </citation>
    <scope>IDENTIFICATION</scope>
</reference>
<evidence type="ECO:0000313" key="3">
    <source>
        <dbReference type="Ensembl" id="ENSCMIP00000008927.1"/>
    </source>
</evidence>